<evidence type="ECO:0000256" key="1">
    <source>
        <dbReference type="SAM" id="Phobius"/>
    </source>
</evidence>
<proteinExistence type="predicted"/>
<organism evidence="2 3">
    <name type="scientific">Paramagnetospirillum magnetotacticum MS-1</name>
    <dbReference type="NCBI Taxonomy" id="272627"/>
    <lineage>
        <taxon>Bacteria</taxon>
        <taxon>Pseudomonadati</taxon>
        <taxon>Pseudomonadota</taxon>
        <taxon>Alphaproteobacteria</taxon>
        <taxon>Rhodospirillales</taxon>
        <taxon>Magnetospirillaceae</taxon>
        <taxon>Paramagnetospirillum</taxon>
    </lineage>
</organism>
<comment type="caution">
    <text evidence="2">The sequence shown here is derived from an EMBL/GenBank/DDBJ whole genome shotgun (WGS) entry which is preliminary data.</text>
</comment>
<feature type="transmembrane region" description="Helical" evidence="1">
    <location>
        <begin position="12"/>
        <end position="33"/>
    </location>
</feature>
<feature type="transmembrane region" description="Helical" evidence="1">
    <location>
        <begin position="53"/>
        <end position="74"/>
    </location>
</feature>
<name>A0A0C2UB63_PARME</name>
<keyword evidence="1" id="KW-0812">Transmembrane</keyword>
<dbReference type="EMBL" id="JXSL01000027">
    <property type="protein sequence ID" value="KIL98732.1"/>
    <property type="molecule type" value="Genomic_DNA"/>
</dbReference>
<keyword evidence="1" id="KW-0472">Membrane</keyword>
<evidence type="ECO:0000313" key="3">
    <source>
        <dbReference type="Proteomes" id="UP000031971"/>
    </source>
</evidence>
<sequence length="77" mass="8396">MEEGDRMSLRAIAIILIWVGVLALLGVLVHRFTRGAWSLEDDDIPVISPRQKLAAALALATTTAGLGLFIWSWYGMG</sequence>
<keyword evidence="3" id="KW-1185">Reference proteome</keyword>
<reference evidence="2 3" key="1">
    <citation type="submission" date="2015-01" db="EMBL/GenBank/DDBJ databases">
        <title>Genome Sequence of Magnetospirillum magnetotacticum Strain MS-1.</title>
        <authorList>
            <person name="Marinov G.K."/>
            <person name="Smalley M.D."/>
            <person name="DeSalvo G."/>
        </authorList>
    </citation>
    <scope>NUCLEOTIDE SEQUENCE [LARGE SCALE GENOMIC DNA]</scope>
    <source>
        <strain evidence="2 3">MS-1</strain>
    </source>
</reference>
<protein>
    <submittedName>
        <fullName evidence="2">Uncharacterized protein</fullName>
    </submittedName>
</protein>
<dbReference type="STRING" id="272627.CCC_02182"/>
<evidence type="ECO:0000313" key="2">
    <source>
        <dbReference type="EMBL" id="KIL98732.1"/>
    </source>
</evidence>
<accession>A0A0C2UB63</accession>
<gene>
    <name evidence="2" type="ORF">CCC_02182</name>
</gene>
<dbReference type="AlphaFoldDB" id="A0A0C2UB63"/>
<keyword evidence="1" id="KW-1133">Transmembrane helix</keyword>
<dbReference type="Proteomes" id="UP000031971">
    <property type="component" value="Unassembled WGS sequence"/>
</dbReference>